<keyword evidence="1" id="KW-0732">Signal</keyword>
<dbReference type="InterPro" id="IPR041698">
    <property type="entry name" value="Methyltransf_25"/>
</dbReference>
<evidence type="ECO:0000313" key="3">
    <source>
        <dbReference type="EMBL" id="EED86839.1"/>
    </source>
</evidence>
<dbReference type="CDD" id="cd02440">
    <property type="entry name" value="AdoMet_MTases"/>
    <property type="match status" value="1"/>
</dbReference>
<name>B8LCX2_THAPS</name>
<dbReference type="KEGG" id="tps:THAPSDRAFT_25194"/>
<reference evidence="3 4" key="2">
    <citation type="journal article" date="2008" name="Nature">
        <title>The Phaeodactylum genome reveals the evolutionary history of diatom genomes.</title>
        <authorList>
            <person name="Bowler C."/>
            <person name="Allen A.E."/>
            <person name="Badger J.H."/>
            <person name="Grimwood J."/>
            <person name="Jabbari K."/>
            <person name="Kuo A."/>
            <person name="Maheswari U."/>
            <person name="Martens C."/>
            <person name="Maumus F."/>
            <person name="Otillar R.P."/>
            <person name="Rayko E."/>
            <person name="Salamov A."/>
            <person name="Vandepoele K."/>
            <person name="Beszteri B."/>
            <person name="Gruber A."/>
            <person name="Heijde M."/>
            <person name="Katinka M."/>
            <person name="Mock T."/>
            <person name="Valentin K."/>
            <person name="Verret F."/>
            <person name="Berges J.A."/>
            <person name="Brownlee C."/>
            <person name="Cadoret J.P."/>
            <person name="Chiovitti A."/>
            <person name="Choi C.J."/>
            <person name="Coesel S."/>
            <person name="De Martino A."/>
            <person name="Detter J.C."/>
            <person name="Durkin C."/>
            <person name="Falciatore A."/>
            <person name="Fournet J."/>
            <person name="Haruta M."/>
            <person name="Huysman M.J."/>
            <person name="Jenkins B.D."/>
            <person name="Jiroutova K."/>
            <person name="Jorgensen R.E."/>
            <person name="Joubert Y."/>
            <person name="Kaplan A."/>
            <person name="Kroger N."/>
            <person name="Kroth P.G."/>
            <person name="La Roche J."/>
            <person name="Lindquist E."/>
            <person name="Lommer M."/>
            <person name="Martin-Jezequel V."/>
            <person name="Lopez P.J."/>
            <person name="Lucas S."/>
            <person name="Mangogna M."/>
            <person name="McGinnis K."/>
            <person name="Medlin L.K."/>
            <person name="Montsant A."/>
            <person name="Oudot-Le Secq M.P."/>
            <person name="Napoli C."/>
            <person name="Obornik M."/>
            <person name="Parker M.S."/>
            <person name="Petit J.L."/>
            <person name="Porcel B.M."/>
            <person name="Poulsen N."/>
            <person name="Robison M."/>
            <person name="Rychlewski L."/>
            <person name="Rynearson T.A."/>
            <person name="Schmutz J."/>
            <person name="Shapiro H."/>
            <person name="Siaut M."/>
            <person name="Stanley M."/>
            <person name="Sussman M.R."/>
            <person name="Taylor A.R."/>
            <person name="Vardi A."/>
            <person name="von Dassow P."/>
            <person name="Vyverman W."/>
            <person name="Willis A."/>
            <person name="Wyrwicz L.S."/>
            <person name="Rokhsar D.S."/>
            <person name="Weissenbach J."/>
            <person name="Armbrust E.V."/>
            <person name="Green B.R."/>
            <person name="Van de Peer Y."/>
            <person name="Grigoriev I.V."/>
        </authorList>
    </citation>
    <scope>NUCLEOTIDE SEQUENCE [LARGE SCALE GENOMIC DNA]</scope>
    <source>
        <strain evidence="3 4">CCMP1335</strain>
    </source>
</reference>
<feature type="signal peptide" evidence="1">
    <location>
        <begin position="1"/>
        <end position="18"/>
    </location>
</feature>
<dbReference type="InParanoid" id="B8LCX2"/>
<dbReference type="AlphaFoldDB" id="B8LCX2"/>
<reference evidence="3 4" key="1">
    <citation type="journal article" date="2004" name="Science">
        <title>The genome of the diatom Thalassiosira pseudonana: ecology, evolution, and metabolism.</title>
        <authorList>
            <person name="Armbrust E.V."/>
            <person name="Berges J.A."/>
            <person name="Bowler C."/>
            <person name="Green B.R."/>
            <person name="Martinez D."/>
            <person name="Putnam N.H."/>
            <person name="Zhou S."/>
            <person name="Allen A.E."/>
            <person name="Apt K.E."/>
            <person name="Bechner M."/>
            <person name="Brzezinski M.A."/>
            <person name="Chaal B.K."/>
            <person name="Chiovitti A."/>
            <person name="Davis A.K."/>
            <person name="Demarest M.S."/>
            <person name="Detter J.C."/>
            <person name="Glavina T."/>
            <person name="Goodstein D."/>
            <person name="Hadi M.Z."/>
            <person name="Hellsten U."/>
            <person name="Hildebrand M."/>
            <person name="Jenkins B.D."/>
            <person name="Jurka J."/>
            <person name="Kapitonov V.V."/>
            <person name="Kroger N."/>
            <person name="Lau W.W."/>
            <person name="Lane T.W."/>
            <person name="Larimer F.W."/>
            <person name="Lippmeier J.C."/>
            <person name="Lucas S."/>
            <person name="Medina M."/>
            <person name="Montsant A."/>
            <person name="Obornik M."/>
            <person name="Parker M.S."/>
            <person name="Palenik B."/>
            <person name="Pazour G.J."/>
            <person name="Richardson P.M."/>
            <person name="Rynearson T.A."/>
            <person name="Saito M.A."/>
            <person name="Schwartz D.C."/>
            <person name="Thamatrakoln K."/>
            <person name="Valentin K."/>
            <person name="Vardi A."/>
            <person name="Wilkerson F.P."/>
            <person name="Rokhsar D.S."/>
        </authorList>
    </citation>
    <scope>NUCLEOTIDE SEQUENCE [LARGE SCALE GENOMIC DNA]</scope>
    <source>
        <strain evidence="3 4">CCMP1335</strain>
    </source>
</reference>
<dbReference type="PaxDb" id="35128-Thaps25194"/>
<accession>B8LCX2</accession>
<dbReference type="HOGENOM" id="CLU_1430724_0_0_1"/>
<sequence>MKVTRCTRLFFLYSCTLSFGLYQLNKHTPIEELPVARSSSSNNNTYTDLDLASVSRDQIQPSHGTAMNRYPEEYTNLKAILEQSPPTPNNDDERKILSFGCSTGEEPLSLAQLYFPSPSVKIFGVDVADKAIGAASEKAQLEPDGKITIIDGRINSPKAYGPFDIVLANSVFCIYGMRGVPYQDITYVME</sequence>
<keyword evidence="4" id="KW-1185">Reference proteome</keyword>
<organism evidence="3 4">
    <name type="scientific">Thalassiosira pseudonana</name>
    <name type="common">Marine diatom</name>
    <name type="synonym">Cyclotella nana</name>
    <dbReference type="NCBI Taxonomy" id="35128"/>
    <lineage>
        <taxon>Eukaryota</taxon>
        <taxon>Sar</taxon>
        <taxon>Stramenopiles</taxon>
        <taxon>Ochrophyta</taxon>
        <taxon>Bacillariophyta</taxon>
        <taxon>Coscinodiscophyceae</taxon>
        <taxon>Thalassiosirophycidae</taxon>
        <taxon>Thalassiosirales</taxon>
        <taxon>Thalassiosiraceae</taxon>
        <taxon>Thalassiosira</taxon>
    </lineage>
</organism>
<feature type="domain" description="Methyltransferase" evidence="2">
    <location>
        <begin position="96"/>
        <end position="173"/>
    </location>
</feature>
<dbReference type="SUPFAM" id="SSF53335">
    <property type="entry name" value="S-adenosyl-L-methionine-dependent methyltransferases"/>
    <property type="match status" value="1"/>
</dbReference>
<gene>
    <name evidence="3" type="ORF">THAPSDRAFT_25194</name>
</gene>
<dbReference type="InterPro" id="IPR029063">
    <property type="entry name" value="SAM-dependent_MTases_sf"/>
</dbReference>
<dbReference type="Pfam" id="PF13649">
    <property type="entry name" value="Methyltransf_25"/>
    <property type="match status" value="1"/>
</dbReference>
<protein>
    <recommendedName>
        <fullName evidence="2">Methyltransferase domain-containing protein</fullName>
    </recommendedName>
</protein>
<evidence type="ECO:0000313" key="4">
    <source>
        <dbReference type="Proteomes" id="UP000001449"/>
    </source>
</evidence>
<feature type="chain" id="PRO_5002874150" description="Methyltransferase domain-containing protein" evidence="1">
    <location>
        <begin position="19"/>
        <end position="190"/>
    </location>
</feature>
<evidence type="ECO:0000259" key="2">
    <source>
        <dbReference type="Pfam" id="PF13649"/>
    </source>
</evidence>
<dbReference type="RefSeq" id="XP_002296855.1">
    <property type="nucleotide sequence ID" value="XM_002296819.1"/>
</dbReference>
<proteinExistence type="predicted"/>
<dbReference type="Proteomes" id="UP000001449">
    <property type="component" value="Chromosome 16"/>
</dbReference>
<dbReference type="GeneID" id="7442615"/>
<dbReference type="EMBL" id="DS999418">
    <property type="protein sequence ID" value="EED86839.1"/>
    <property type="molecule type" value="Genomic_DNA"/>
</dbReference>
<evidence type="ECO:0000256" key="1">
    <source>
        <dbReference type="SAM" id="SignalP"/>
    </source>
</evidence>
<dbReference type="Gene3D" id="3.40.50.150">
    <property type="entry name" value="Vaccinia Virus protein VP39"/>
    <property type="match status" value="1"/>
</dbReference>